<evidence type="ECO:0000313" key="3">
    <source>
        <dbReference type="Proteomes" id="UP000628442"/>
    </source>
</evidence>
<organism evidence="2 3">
    <name type="scientific">Pseudoduganella albidiflava</name>
    <dbReference type="NCBI Taxonomy" id="321983"/>
    <lineage>
        <taxon>Bacteria</taxon>
        <taxon>Pseudomonadati</taxon>
        <taxon>Pseudomonadota</taxon>
        <taxon>Betaproteobacteria</taxon>
        <taxon>Burkholderiales</taxon>
        <taxon>Oxalobacteraceae</taxon>
        <taxon>Telluria group</taxon>
        <taxon>Pseudoduganella</taxon>
    </lineage>
</organism>
<dbReference type="Proteomes" id="UP000628442">
    <property type="component" value="Unassembled WGS sequence"/>
</dbReference>
<feature type="region of interest" description="Disordered" evidence="1">
    <location>
        <begin position="99"/>
        <end position="130"/>
    </location>
</feature>
<comment type="caution">
    <text evidence="2">The sequence shown here is derived from an EMBL/GenBank/DDBJ whole genome shotgun (WGS) entry which is preliminary data.</text>
</comment>
<reference evidence="2" key="1">
    <citation type="journal article" date="2014" name="Int. J. Syst. Evol. Microbiol.">
        <title>Complete genome sequence of Corynebacterium casei LMG S-19264T (=DSM 44701T), isolated from a smear-ripened cheese.</title>
        <authorList>
            <consortium name="US DOE Joint Genome Institute (JGI-PGF)"/>
            <person name="Walter F."/>
            <person name="Albersmeier A."/>
            <person name="Kalinowski J."/>
            <person name="Ruckert C."/>
        </authorList>
    </citation>
    <scope>NUCLEOTIDE SEQUENCE</scope>
    <source>
        <strain evidence="2">KCTC 12343</strain>
    </source>
</reference>
<accession>A0AA87XXM1</accession>
<gene>
    <name evidence="2" type="ORF">GCM10007387_27190</name>
</gene>
<evidence type="ECO:0000256" key="1">
    <source>
        <dbReference type="SAM" id="MobiDB-lite"/>
    </source>
</evidence>
<dbReference type="AlphaFoldDB" id="A0AA87XXM1"/>
<sequence length="130" mass="14518">METGGFKVWCAGPLPLVQVNMDGWPRPGGRSSLLHARVINGPAMATVRKLVDFWHYNMGTDIIFIRQTPVARAQARAKQALDKPRGPVMFPWETRGWQGKSCQMKATPGARLQVPQGSRRGSRPHRNDSE</sequence>
<proteinExistence type="predicted"/>
<evidence type="ECO:0000313" key="2">
    <source>
        <dbReference type="EMBL" id="GGY43610.1"/>
    </source>
</evidence>
<protein>
    <submittedName>
        <fullName evidence="2">Uncharacterized protein</fullName>
    </submittedName>
</protein>
<dbReference type="EMBL" id="BMWV01000005">
    <property type="protein sequence ID" value="GGY43610.1"/>
    <property type="molecule type" value="Genomic_DNA"/>
</dbReference>
<reference evidence="2" key="2">
    <citation type="submission" date="2022-12" db="EMBL/GenBank/DDBJ databases">
        <authorList>
            <person name="Sun Q."/>
            <person name="Kim S."/>
        </authorList>
    </citation>
    <scope>NUCLEOTIDE SEQUENCE</scope>
    <source>
        <strain evidence="2">KCTC 12343</strain>
    </source>
</reference>
<name>A0AA87XXM1_9BURK</name>